<feature type="region of interest" description="Disordered" evidence="1">
    <location>
        <begin position="165"/>
        <end position="213"/>
    </location>
</feature>
<organism evidence="3 4">
    <name type="scientific">Comamonas piscis</name>
    <dbReference type="NCBI Taxonomy" id="1562974"/>
    <lineage>
        <taxon>Bacteria</taxon>
        <taxon>Pseudomonadati</taxon>
        <taxon>Pseudomonadota</taxon>
        <taxon>Betaproteobacteria</taxon>
        <taxon>Burkholderiales</taxon>
        <taxon>Comamonadaceae</taxon>
        <taxon>Comamonas</taxon>
    </lineage>
</organism>
<dbReference type="EMBL" id="CP058554">
    <property type="protein sequence ID" value="QMV75375.1"/>
    <property type="molecule type" value="Genomic_DNA"/>
</dbReference>
<dbReference type="RefSeq" id="WP_182325630.1">
    <property type="nucleotide sequence ID" value="NZ_CP058554.1"/>
</dbReference>
<evidence type="ECO:0000313" key="4">
    <source>
        <dbReference type="Proteomes" id="UP000515240"/>
    </source>
</evidence>
<gene>
    <name evidence="3" type="ORF">HS961_22470</name>
</gene>
<feature type="compositionally biased region" description="Pro residues" evidence="1">
    <location>
        <begin position="77"/>
        <end position="92"/>
    </location>
</feature>
<keyword evidence="2" id="KW-0812">Transmembrane</keyword>
<evidence type="ECO:0000256" key="2">
    <source>
        <dbReference type="SAM" id="Phobius"/>
    </source>
</evidence>
<name>A0A7G5EN00_9BURK</name>
<keyword evidence="2" id="KW-1133">Transmembrane helix</keyword>
<dbReference type="Proteomes" id="UP000515240">
    <property type="component" value="Chromosome"/>
</dbReference>
<proteinExistence type="predicted"/>
<sequence>MKRYTSGILIAANVALALLLAWMWLTPNGGLKDVHWEMPRGQKANLDDIVPRLGKAQAMDHSQFLAMLDRPLFSPTRRPPPPPPVAAAEAPPPPPDYLADAVLSGVYVSEDGKSGGVIIKFQGKDKSLPLRGKLDGWTLSSVADNRVYFTRGSVTKEIALQKGKLQQGYTPAPEPSVPQRAVPQRASQPPAGTDTPPPRRRASIGGSTAVQRP</sequence>
<accession>A0A7G5EN00</accession>
<evidence type="ECO:0000313" key="3">
    <source>
        <dbReference type="EMBL" id="QMV75375.1"/>
    </source>
</evidence>
<reference evidence="3 4" key="1">
    <citation type="journal article" date="2020" name="G3 (Bethesda)">
        <title>CeMbio - The Caenorhabditis elegans Microbiome Resource.</title>
        <authorList>
            <person name="Dirksen P."/>
            <person name="Assie A."/>
            <person name="Zimmermann J."/>
            <person name="Zhang F."/>
            <person name="Tietje A.M."/>
            <person name="Marsh S.A."/>
            <person name="Felix M.A."/>
            <person name="Shapira M."/>
            <person name="Kaleta C."/>
            <person name="Schulenburg H."/>
            <person name="Samuel B."/>
        </authorList>
    </citation>
    <scope>NUCLEOTIDE SEQUENCE [LARGE SCALE GENOMIC DNA]</scope>
    <source>
        <strain evidence="3 4">BIGb0172</strain>
    </source>
</reference>
<feature type="transmembrane region" description="Helical" evidence="2">
    <location>
        <begin position="7"/>
        <end position="25"/>
    </location>
</feature>
<keyword evidence="2" id="KW-0472">Membrane</keyword>
<feature type="region of interest" description="Disordered" evidence="1">
    <location>
        <begin position="72"/>
        <end position="92"/>
    </location>
</feature>
<evidence type="ECO:0008006" key="5">
    <source>
        <dbReference type="Google" id="ProtNLM"/>
    </source>
</evidence>
<dbReference type="AlphaFoldDB" id="A0A7G5EN00"/>
<evidence type="ECO:0000256" key="1">
    <source>
        <dbReference type="SAM" id="MobiDB-lite"/>
    </source>
</evidence>
<keyword evidence="4" id="KW-1185">Reference proteome</keyword>
<dbReference type="KEGG" id="cpis:HS961_22470"/>
<protein>
    <recommendedName>
        <fullName evidence="5">General secretion pathway protein GspN</fullName>
    </recommendedName>
</protein>